<keyword evidence="3" id="KW-1185">Reference proteome</keyword>
<gene>
    <name evidence="2" type="ORF">GCM10022211_24650</name>
</gene>
<comment type="caution">
    <text evidence="2">The sequence shown here is derived from an EMBL/GenBank/DDBJ whole genome shotgun (WGS) entry which is preliminary data.</text>
</comment>
<feature type="region of interest" description="Disordered" evidence="1">
    <location>
        <begin position="33"/>
        <end position="66"/>
    </location>
</feature>
<dbReference type="EMBL" id="BAAAZD010000002">
    <property type="protein sequence ID" value="GAA4009529.1"/>
    <property type="molecule type" value="Genomic_DNA"/>
</dbReference>
<reference evidence="3" key="1">
    <citation type="journal article" date="2019" name="Int. J. Syst. Evol. Microbiol.">
        <title>The Global Catalogue of Microorganisms (GCM) 10K type strain sequencing project: providing services to taxonomists for standard genome sequencing and annotation.</title>
        <authorList>
            <consortium name="The Broad Institute Genomics Platform"/>
            <consortium name="The Broad Institute Genome Sequencing Center for Infectious Disease"/>
            <person name="Wu L."/>
            <person name="Ma J."/>
        </authorList>
    </citation>
    <scope>NUCLEOTIDE SEQUENCE [LARGE SCALE GENOMIC DNA]</scope>
    <source>
        <strain evidence="3">JCM 16603</strain>
    </source>
</reference>
<sequence length="160" mass="17637">MGSRRNVMARGLQRIEERQYVLRSGAPHFRPILGAEVGRGKEGRRRRSSARSEKGHQLRGNLKPGDCARSCGQQVRTDVTHQLRCPGERAFAKIGADLLAMREQLNELTPLHRPPARIGGGLAKNGRKAIVVAQRSGFRRAVEHDAGDGVSFTAREAPTR</sequence>
<organism evidence="2 3">
    <name type="scientific">Sphingomonas humi</name>
    <dbReference type="NCBI Taxonomy" id="335630"/>
    <lineage>
        <taxon>Bacteria</taxon>
        <taxon>Pseudomonadati</taxon>
        <taxon>Pseudomonadota</taxon>
        <taxon>Alphaproteobacteria</taxon>
        <taxon>Sphingomonadales</taxon>
        <taxon>Sphingomonadaceae</taxon>
        <taxon>Sphingomonas</taxon>
    </lineage>
</organism>
<evidence type="ECO:0000256" key="1">
    <source>
        <dbReference type="SAM" id="MobiDB-lite"/>
    </source>
</evidence>
<protein>
    <submittedName>
        <fullName evidence="2">Uncharacterized protein</fullName>
    </submittedName>
</protein>
<evidence type="ECO:0000313" key="2">
    <source>
        <dbReference type="EMBL" id="GAA4009529.1"/>
    </source>
</evidence>
<evidence type="ECO:0000313" key="3">
    <source>
        <dbReference type="Proteomes" id="UP001501310"/>
    </source>
</evidence>
<proteinExistence type="predicted"/>
<accession>A0ABP7SBV3</accession>
<dbReference type="Proteomes" id="UP001501310">
    <property type="component" value="Unassembled WGS sequence"/>
</dbReference>
<name>A0ABP7SBV3_9SPHN</name>